<reference evidence="2 3" key="1">
    <citation type="submission" date="2021-03" db="EMBL/GenBank/DDBJ databases">
        <title>Succinivibrio sp. nov. isolated from feces of cow.</title>
        <authorList>
            <person name="Choi J.-Y."/>
        </authorList>
    </citation>
    <scope>NUCLEOTIDE SEQUENCE [LARGE SCALE GENOMIC DNA]</scope>
    <source>
        <strain evidence="2 3">AGMB01872</strain>
    </source>
</reference>
<feature type="transmembrane region" description="Helical" evidence="1">
    <location>
        <begin position="340"/>
        <end position="362"/>
    </location>
</feature>
<sequence length="521" mass="60097">MYNLVSKINFIMNNKILLCILGFVILYLSFYKNALGGANKSFFNEFQLDSEALVLANAFKDKEGIEHKFSNLGSITMKGTTDRIKQEYLFVAKNKREVIDIPVIKNLNSSTMDNDNSIFVDKSHINEIKYAIGYQIVIGDESRYVKDIIMQDKLVKISYFGEQLPQTDNSKISLNYESFGKQYIDTWEYTSQYGLQGKMTSFLFNKLDFSIKTIQKINVIVLSFVILCLTYLFKLIFSKNLAVCFFISVVFSPLVVSFAKNLYWIEFSWFLPSIFSWILYIKKGKAVKFVLYFGIYLSCCFKCLSGYEYFSSVLLFAVSPFLYSCLSAKSKKQFIENLVVIIKICLIGTCGFLSAVMMHAYLRTGGNIFDGLSIIWHNDVLRRTYGGNINNFIDPDLAPSFKATPFEVLRTYFNSWDTSVIRLPILKNISFITLISLCLFAITIEYARGEKEESRHNLSLIITFLIPAISWYILGKSHSYIHRPMNFVLWYMGGVGVILHIIYKEIIIHIKYEKVIKEKLM</sequence>
<keyword evidence="3" id="KW-1185">Reference proteome</keyword>
<keyword evidence="1" id="KW-0472">Membrane</keyword>
<gene>
    <name evidence="2" type="ORF">J5V48_08930</name>
</gene>
<feature type="transmembrane region" description="Helical" evidence="1">
    <location>
        <begin position="12"/>
        <end position="31"/>
    </location>
</feature>
<dbReference type="RefSeq" id="WP_219938240.1">
    <property type="nucleotide sequence ID" value="NZ_JAGFNY010000043.1"/>
</dbReference>
<feature type="transmembrane region" description="Helical" evidence="1">
    <location>
        <begin position="240"/>
        <end position="256"/>
    </location>
</feature>
<evidence type="ECO:0008006" key="4">
    <source>
        <dbReference type="Google" id="ProtNLM"/>
    </source>
</evidence>
<feature type="transmembrane region" description="Helical" evidence="1">
    <location>
        <begin position="217"/>
        <end position="233"/>
    </location>
</feature>
<proteinExistence type="predicted"/>
<feature type="transmembrane region" description="Helical" evidence="1">
    <location>
        <begin position="313"/>
        <end position="328"/>
    </location>
</feature>
<accession>A0ABS7DIA3</accession>
<organism evidence="2 3">
    <name type="scientific">Succinivibrio faecicola</name>
    <dbReference type="NCBI Taxonomy" id="2820300"/>
    <lineage>
        <taxon>Bacteria</taxon>
        <taxon>Pseudomonadati</taxon>
        <taxon>Pseudomonadota</taxon>
        <taxon>Gammaproteobacteria</taxon>
        <taxon>Aeromonadales</taxon>
        <taxon>Succinivibrionaceae</taxon>
        <taxon>Succinivibrio</taxon>
    </lineage>
</organism>
<feature type="transmembrane region" description="Helical" evidence="1">
    <location>
        <begin position="487"/>
        <end position="503"/>
    </location>
</feature>
<feature type="transmembrane region" description="Helical" evidence="1">
    <location>
        <begin position="458"/>
        <end position="475"/>
    </location>
</feature>
<keyword evidence="1" id="KW-1133">Transmembrane helix</keyword>
<keyword evidence="1" id="KW-0812">Transmembrane</keyword>
<feature type="transmembrane region" description="Helical" evidence="1">
    <location>
        <begin position="425"/>
        <end position="446"/>
    </location>
</feature>
<protein>
    <recommendedName>
        <fullName evidence="4">Glycosyltransferase RgtA/B/C/D-like domain-containing protein</fullName>
    </recommendedName>
</protein>
<comment type="caution">
    <text evidence="2">The sequence shown here is derived from an EMBL/GenBank/DDBJ whole genome shotgun (WGS) entry which is preliminary data.</text>
</comment>
<evidence type="ECO:0000313" key="3">
    <source>
        <dbReference type="Proteomes" id="UP000731465"/>
    </source>
</evidence>
<evidence type="ECO:0000313" key="2">
    <source>
        <dbReference type="EMBL" id="MBW7571016.1"/>
    </source>
</evidence>
<dbReference type="Proteomes" id="UP000731465">
    <property type="component" value="Unassembled WGS sequence"/>
</dbReference>
<name>A0ABS7DIA3_9GAMM</name>
<evidence type="ECO:0000256" key="1">
    <source>
        <dbReference type="SAM" id="Phobius"/>
    </source>
</evidence>
<dbReference type="EMBL" id="JAGFNY010000043">
    <property type="protein sequence ID" value="MBW7571016.1"/>
    <property type="molecule type" value="Genomic_DNA"/>
</dbReference>